<name>A0A931GNS4_9ACTN</name>
<comment type="caution">
    <text evidence="1">The sequence shown here is derived from an EMBL/GenBank/DDBJ whole genome shotgun (WGS) entry which is preliminary data.</text>
</comment>
<accession>A0A931GNS4</accession>
<organism evidence="1 2">
    <name type="scientific">Actinomadura viridis</name>
    <dbReference type="NCBI Taxonomy" id="58110"/>
    <lineage>
        <taxon>Bacteria</taxon>
        <taxon>Bacillati</taxon>
        <taxon>Actinomycetota</taxon>
        <taxon>Actinomycetes</taxon>
        <taxon>Streptosporangiales</taxon>
        <taxon>Thermomonosporaceae</taxon>
        <taxon>Actinomadura</taxon>
    </lineage>
</organism>
<protein>
    <submittedName>
        <fullName evidence="1">Uncharacterized protein</fullName>
    </submittedName>
</protein>
<dbReference type="Proteomes" id="UP000614047">
    <property type="component" value="Unassembled WGS sequence"/>
</dbReference>
<dbReference type="RefSeq" id="WP_197012385.1">
    <property type="nucleotide sequence ID" value="NZ_BAABES010000010.1"/>
</dbReference>
<keyword evidence="2" id="KW-1185">Reference proteome</keyword>
<dbReference type="EMBL" id="JADOUA010000001">
    <property type="protein sequence ID" value="MBG6089841.1"/>
    <property type="molecule type" value="Genomic_DNA"/>
</dbReference>
<reference evidence="1" key="1">
    <citation type="submission" date="2020-11" db="EMBL/GenBank/DDBJ databases">
        <title>Sequencing the genomes of 1000 actinobacteria strains.</title>
        <authorList>
            <person name="Klenk H.-P."/>
        </authorList>
    </citation>
    <scope>NUCLEOTIDE SEQUENCE</scope>
    <source>
        <strain evidence="1">DSM 43175</strain>
    </source>
</reference>
<gene>
    <name evidence="1" type="ORF">IW256_003954</name>
</gene>
<sequence length="123" mass="12769">MTTTVETRDPMSRLLALASTAVVPWALVTALQSPDPCVAQHTVEGTPATVTVGAGALEPRAVIDAWMALRAVRQQIAALDPTVPYMTRLDLPTPIHQVKFDHGGVTVTVGSLTAGTEGNGAVA</sequence>
<evidence type="ECO:0000313" key="2">
    <source>
        <dbReference type="Proteomes" id="UP000614047"/>
    </source>
</evidence>
<dbReference type="AlphaFoldDB" id="A0A931GNS4"/>
<proteinExistence type="predicted"/>
<evidence type="ECO:0000313" key="1">
    <source>
        <dbReference type="EMBL" id="MBG6089841.1"/>
    </source>
</evidence>